<comment type="caution">
    <text evidence="1">The sequence shown here is derived from an EMBL/GenBank/DDBJ whole genome shotgun (WGS) entry which is preliminary data.</text>
</comment>
<keyword evidence="2" id="KW-1185">Reference proteome</keyword>
<dbReference type="OrthoDB" id="5944069at2759"/>
<sequence length="412" mass="46751">METCRQPLPLSKDLMRKLSGGYCFTKIDLADAFNQIQLKVSVTPIPDEDFRDLCALVERLNENGLRCKLEECLFAHPDTISRQDISKDHNRQNATTNGCFQPTLLSGLSRILREVPNEFVYINRTIKPLNQVPEQQTAFQHQKHLFCMDTVQAHFDPSQDIGISCCTTEVRIGAVLFHLMLTVVSDLLETHQRQAVCCNIQTNTKRSFGGDFHVTEVQSVSIRLAVYPVAKRLARWTLMLIQYDHSMKYWKTADHGNAHPLSRLRACEDMEFDEKEKEVEVDTLLSLEMAEIVGRPVKTAKPKSATKESKKDGIISSVIRYIKKRWPQPQTADPEKALCFRKLQHSLSTDSGRIFCGQESLSLTVCENTSDQFDSLLAFPSTTDEAIRSFSGRIQRQYFYAHIGSAALQTSA</sequence>
<gene>
    <name evidence="1" type="ORF">T07_11627</name>
</gene>
<evidence type="ECO:0000313" key="2">
    <source>
        <dbReference type="Proteomes" id="UP000054630"/>
    </source>
</evidence>
<protein>
    <recommendedName>
        <fullName evidence="3">Reverse transcriptase domain-containing protein</fullName>
    </recommendedName>
</protein>
<proteinExistence type="predicted"/>
<dbReference type="InterPro" id="IPR050951">
    <property type="entry name" value="Retrovirus_Pol_polyprotein"/>
</dbReference>
<name>A0A0V0S0A9_9BILA</name>
<evidence type="ECO:0008006" key="3">
    <source>
        <dbReference type="Google" id="ProtNLM"/>
    </source>
</evidence>
<dbReference type="AlphaFoldDB" id="A0A0V0S0A9"/>
<dbReference type="InterPro" id="IPR043502">
    <property type="entry name" value="DNA/RNA_pol_sf"/>
</dbReference>
<dbReference type="PANTHER" id="PTHR37984:SF5">
    <property type="entry name" value="PROTEIN NYNRIN-LIKE"/>
    <property type="match status" value="1"/>
</dbReference>
<dbReference type="SUPFAM" id="SSF56672">
    <property type="entry name" value="DNA/RNA polymerases"/>
    <property type="match status" value="1"/>
</dbReference>
<dbReference type="EMBL" id="JYDL01000052">
    <property type="protein sequence ID" value="KRX20132.1"/>
    <property type="molecule type" value="Genomic_DNA"/>
</dbReference>
<evidence type="ECO:0000313" key="1">
    <source>
        <dbReference type="EMBL" id="KRX20132.1"/>
    </source>
</evidence>
<accession>A0A0V0S0A9</accession>
<dbReference type="PANTHER" id="PTHR37984">
    <property type="entry name" value="PROTEIN CBG26694"/>
    <property type="match status" value="1"/>
</dbReference>
<dbReference type="Proteomes" id="UP000054630">
    <property type="component" value="Unassembled WGS sequence"/>
</dbReference>
<reference evidence="1 2" key="1">
    <citation type="submission" date="2015-01" db="EMBL/GenBank/DDBJ databases">
        <title>Evolution of Trichinella species and genotypes.</title>
        <authorList>
            <person name="Korhonen P.K."/>
            <person name="Edoardo P."/>
            <person name="Giuseppe L.R."/>
            <person name="Gasser R.B."/>
        </authorList>
    </citation>
    <scope>NUCLEOTIDE SEQUENCE [LARGE SCALE GENOMIC DNA]</scope>
    <source>
        <strain evidence="1">ISS37</strain>
    </source>
</reference>
<organism evidence="1 2">
    <name type="scientific">Trichinella nelsoni</name>
    <dbReference type="NCBI Taxonomy" id="6336"/>
    <lineage>
        <taxon>Eukaryota</taxon>
        <taxon>Metazoa</taxon>
        <taxon>Ecdysozoa</taxon>
        <taxon>Nematoda</taxon>
        <taxon>Enoplea</taxon>
        <taxon>Dorylaimia</taxon>
        <taxon>Trichinellida</taxon>
        <taxon>Trichinellidae</taxon>
        <taxon>Trichinella</taxon>
    </lineage>
</organism>
<dbReference type="STRING" id="6336.A0A0V0S0A9"/>